<evidence type="ECO:0000313" key="2">
    <source>
        <dbReference type="Proteomes" id="UP001265259"/>
    </source>
</evidence>
<name>A0ABU3DF12_9RHOB</name>
<dbReference type="Proteomes" id="UP001265259">
    <property type="component" value="Unassembled WGS sequence"/>
</dbReference>
<protein>
    <submittedName>
        <fullName evidence="1">Uncharacterized protein</fullName>
    </submittedName>
</protein>
<gene>
    <name evidence="1" type="ORF">RM543_06415</name>
</gene>
<accession>A0ABU3DF12</accession>
<comment type="caution">
    <text evidence="1">The sequence shown here is derived from an EMBL/GenBank/DDBJ whole genome shotgun (WGS) entry which is preliminary data.</text>
</comment>
<keyword evidence="2" id="KW-1185">Reference proteome</keyword>
<evidence type="ECO:0000313" key="1">
    <source>
        <dbReference type="EMBL" id="MDT0682310.1"/>
    </source>
</evidence>
<organism evidence="1 2">
    <name type="scientific">Tropicimonas omnivorans</name>
    <dbReference type="NCBI Taxonomy" id="3075590"/>
    <lineage>
        <taxon>Bacteria</taxon>
        <taxon>Pseudomonadati</taxon>
        <taxon>Pseudomonadota</taxon>
        <taxon>Alphaproteobacteria</taxon>
        <taxon>Rhodobacterales</taxon>
        <taxon>Roseobacteraceae</taxon>
        <taxon>Tropicimonas</taxon>
    </lineage>
</organism>
<reference evidence="1 2" key="1">
    <citation type="submission" date="2023-09" db="EMBL/GenBank/DDBJ databases">
        <authorList>
            <person name="Rey-Velasco X."/>
        </authorList>
    </citation>
    <scope>NUCLEOTIDE SEQUENCE [LARGE SCALE GENOMIC DNA]</scope>
    <source>
        <strain evidence="1 2">F158</strain>
    </source>
</reference>
<dbReference type="EMBL" id="JAVRHL010000002">
    <property type="protein sequence ID" value="MDT0682310.1"/>
    <property type="molecule type" value="Genomic_DNA"/>
</dbReference>
<sequence>MNKTLLEPILTLKAPIGVDVVDISTQVRKVIAYKHCAVALNRVLFRTDQSQVHFSYAHSETIYTLIEEIGPCNSIIFRLSGDIAASVLWTCTKLIAKKCVLYSLRIQVLAERAT</sequence>
<proteinExistence type="predicted"/>